<reference evidence="2 3" key="1">
    <citation type="submission" date="2023-09" db="EMBL/GenBank/DDBJ databases">
        <authorList>
            <person name="Rey-Velasco X."/>
        </authorList>
    </citation>
    <scope>NUCLEOTIDE SEQUENCE [LARGE SCALE GENOMIC DNA]</scope>
    <source>
        <strain evidence="2 3">F117</strain>
    </source>
</reference>
<evidence type="ECO:0000313" key="2">
    <source>
        <dbReference type="EMBL" id="MDT0675383.1"/>
    </source>
</evidence>
<feature type="domain" description="DUF2007" evidence="1">
    <location>
        <begin position="6"/>
        <end position="71"/>
    </location>
</feature>
<dbReference type="Proteomes" id="UP001262582">
    <property type="component" value="Unassembled WGS sequence"/>
</dbReference>
<dbReference type="RefSeq" id="WP_311501848.1">
    <property type="nucleotide sequence ID" value="NZ_JAVRHK010000001.1"/>
</dbReference>
<gene>
    <name evidence="2" type="ORF">RM539_02145</name>
</gene>
<dbReference type="EMBL" id="JAVRHK010000001">
    <property type="protein sequence ID" value="MDT0675383.1"/>
    <property type="molecule type" value="Genomic_DNA"/>
</dbReference>
<keyword evidence="3" id="KW-1185">Reference proteome</keyword>
<comment type="caution">
    <text evidence="2">The sequence shown here is derived from an EMBL/GenBank/DDBJ whole genome shotgun (WGS) entry which is preliminary data.</text>
</comment>
<dbReference type="Pfam" id="PF09413">
    <property type="entry name" value="DUF2007"/>
    <property type="match status" value="1"/>
</dbReference>
<dbReference type="SUPFAM" id="SSF54913">
    <property type="entry name" value="GlnB-like"/>
    <property type="match status" value="1"/>
</dbReference>
<name>A0ABU3D1H6_9FLAO</name>
<evidence type="ECO:0000313" key="3">
    <source>
        <dbReference type="Proteomes" id="UP001262582"/>
    </source>
</evidence>
<sequence>MKNFVCIATFTYVYEYLVIQPILNQENIRYIFENETIIGIIPYYSNAFGGIRLLVHPNDITEAQTILDSFQDRSSHLKIV</sequence>
<dbReference type="InterPro" id="IPR011322">
    <property type="entry name" value="N-reg_PII-like_a/b"/>
</dbReference>
<evidence type="ECO:0000259" key="1">
    <source>
        <dbReference type="Pfam" id="PF09413"/>
    </source>
</evidence>
<accession>A0ABU3D1H6</accession>
<proteinExistence type="predicted"/>
<dbReference type="InterPro" id="IPR018551">
    <property type="entry name" value="DUF2007"/>
</dbReference>
<organism evidence="2 3">
    <name type="scientific">Autumnicola musiva</name>
    <dbReference type="NCBI Taxonomy" id="3075589"/>
    <lineage>
        <taxon>Bacteria</taxon>
        <taxon>Pseudomonadati</taxon>
        <taxon>Bacteroidota</taxon>
        <taxon>Flavobacteriia</taxon>
        <taxon>Flavobacteriales</taxon>
        <taxon>Flavobacteriaceae</taxon>
        <taxon>Autumnicola</taxon>
    </lineage>
</organism>
<protein>
    <submittedName>
        <fullName evidence="2">DUF2007 domain-containing protein</fullName>
    </submittedName>
</protein>